<dbReference type="OrthoDB" id="5875873at2759"/>
<dbReference type="Proteomes" id="UP000050761">
    <property type="component" value="Unassembled WGS sequence"/>
</dbReference>
<evidence type="ECO:0000256" key="1">
    <source>
        <dbReference type="SAM" id="Coils"/>
    </source>
</evidence>
<organism evidence="4">
    <name type="scientific">Heligmosomoides polygyrus</name>
    <name type="common">Parasitic roundworm</name>
    <dbReference type="NCBI Taxonomy" id="6339"/>
    <lineage>
        <taxon>Eukaryota</taxon>
        <taxon>Metazoa</taxon>
        <taxon>Ecdysozoa</taxon>
        <taxon>Nematoda</taxon>
        <taxon>Chromadorea</taxon>
        <taxon>Rhabditida</taxon>
        <taxon>Rhabditina</taxon>
        <taxon>Rhabditomorpha</taxon>
        <taxon>Strongyloidea</taxon>
        <taxon>Heligmosomidae</taxon>
        <taxon>Heligmosomoides</taxon>
    </lineage>
</organism>
<dbReference type="PANTHER" id="PTHR45865:SF1">
    <property type="entry name" value="E3 UBIQUITIN-PROTEIN LIGASE SHPRH"/>
    <property type="match status" value="1"/>
</dbReference>
<dbReference type="AlphaFoldDB" id="A0A3P8A264"/>
<feature type="domain" description="SNF2 N-terminal" evidence="3">
    <location>
        <begin position="457"/>
        <end position="497"/>
    </location>
</feature>
<dbReference type="GO" id="GO:0005524">
    <property type="term" value="F:ATP binding"/>
    <property type="evidence" value="ECO:0007669"/>
    <property type="project" value="InterPro"/>
</dbReference>
<evidence type="ECO:0000259" key="3">
    <source>
        <dbReference type="Pfam" id="PF00176"/>
    </source>
</evidence>
<keyword evidence="1" id="KW-0175">Coiled coil</keyword>
<feature type="compositionally biased region" description="Low complexity" evidence="2">
    <location>
        <begin position="11"/>
        <end position="35"/>
    </location>
</feature>
<dbReference type="GO" id="GO:0000209">
    <property type="term" value="P:protein polyubiquitination"/>
    <property type="evidence" value="ECO:0007669"/>
    <property type="project" value="TreeGrafter"/>
</dbReference>
<feature type="region of interest" description="Disordered" evidence="2">
    <location>
        <begin position="1"/>
        <end position="60"/>
    </location>
</feature>
<evidence type="ECO:0000256" key="2">
    <source>
        <dbReference type="SAM" id="MobiDB-lite"/>
    </source>
</evidence>
<dbReference type="SUPFAM" id="SSF52540">
    <property type="entry name" value="P-loop containing nucleoside triphosphate hydrolases"/>
    <property type="match status" value="1"/>
</dbReference>
<evidence type="ECO:0000313" key="4">
    <source>
        <dbReference type="EMBL" id="VDP05481.1"/>
    </source>
</evidence>
<dbReference type="GO" id="GO:0061630">
    <property type="term" value="F:ubiquitin protein ligase activity"/>
    <property type="evidence" value="ECO:0007669"/>
    <property type="project" value="TreeGrafter"/>
</dbReference>
<gene>
    <name evidence="4" type="ORF">HPBE_LOCUS16297</name>
</gene>
<dbReference type="EMBL" id="UZAH01029335">
    <property type="protein sequence ID" value="VDP05481.1"/>
    <property type="molecule type" value="Genomic_DNA"/>
</dbReference>
<dbReference type="Pfam" id="PF00176">
    <property type="entry name" value="SNF2-rel_dom"/>
    <property type="match status" value="2"/>
</dbReference>
<evidence type="ECO:0000313" key="5">
    <source>
        <dbReference type="Proteomes" id="UP000050761"/>
    </source>
</evidence>
<feature type="coiled-coil region" evidence="1">
    <location>
        <begin position="116"/>
        <end position="166"/>
    </location>
</feature>
<reference evidence="6" key="2">
    <citation type="submission" date="2019-09" db="UniProtKB">
        <authorList>
            <consortium name="WormBaseParasite"/>
        </authorList>
    </citation>
    <scope>IDENTIFICATION</scope>
</reference>
<dbReference type="InterPro" id="IPR000330">
    <property type="entry name" value="SNF2_N"/>
</dbReference>
<dbReference type="InterPro" id="IPR052583">
    <property type="entry name" value="ATP-helicase/E3_Ub-Ligase"/>
</dbReference>
<dbReference type="InterPro" id="IPR038718">
    <property type="entry name" value="SNF2-like_sf"/>
</dbReference>
<dbReference type="GO" id="GO:0006974">
    <property type="term" value="P:DNA damage response"/>
    <property type="evidence" value="ECO:0007669"/>
    <property type="project" value="TreeGrafter"/>
</dbReference>
<dbReference type="WBParaSite" id="HPBE_0001629801-mRNA-1">
    <property type="protein sequence ID" value="HPBE_0001629801-mRNA-1"/>
    <property type="gene ID" value="HPBE_0001629801"/>
</dbReference>
<dbReference type="GO" id="GO:0005634">
    <property type="term" value="C:nucleus"/>
    <property type="evidence" value="ECO:0007669"/>
    <property type="project" value="TreeGrafter"/>
</dbReference>
<feature type="domain" description="SNF2 N-terminal" evidence="3">
    <location>
        <begin position="298"/>
        <end position="450"/>
    </location>
</feature>
<proteinExistence type="predicted"/>
<dbReference type="Gene3D" id="3.40.50.10810">
    <property type="entry name" value="Tandem AAA-ATPase domain"/>
    <property type="match status" value="1"/>
</dbReference>
<dbReference type="PANTHER" id="PTHR45865">
    <property type="entry name" value="E3 UBIQUITIN-PROTEIN LIGASE SHPRH FAMILY MEMBER"/>
    <property type="match status" value="1"/>
</dbReference>
<dbReference type="InterPro" id="IPR027417">
    <property type="entry name" value="P-loop_NTPase"/>
</dbReference>
<accession>A0A3P8A264</accession>
<feature type="region of interest" description="Disordered" evidence="2">
    <location>
        <begin position="356"/>
        <end position="376"/>
    </location>
</feature>
<sequence length="504" mass="56236">MKNDQNARDQSSVNRACSSAASSSTSARATSTETTPVLATKETPSEVPTGAGSESTSEMDADLAADFRLKLTKKGKSYESAVVDKPDPMLEDVNMAQMFARRSSSGRKPRPAAWLAAAVGDELEKTSKQLEEMGEQLPLRDVVSYEAEMERACEEEEAELLRQANKKKGKDRIGPPPVRSKMESEECELAMLMEMYAHPACGPSSHKNFDFHPKLLVLFDQTIYLSQLLHIDLHKRFPGGWNRFVVQVADSSFKIDLIMIVQVAILRFVKLPIDSDLFYFPYLGVFVRNITNFPHNSNVEGGILADEMGLGKTVEILSLILSHSPERSPKVAQNKASPEKTNETCPMEKLVYSSAAGCSESESMPPPRKRRRYDSSKKPNKKLCVACTSCSDLYRREEVYWKEQFDAECKQFVCPVCIADSEMFFDISATLIVVPEALLHQWYEEIQRLCKGLAVNICLDESQLVASKVKAAAKMCSMLRSSKRWCVTGTPLATSVNGMRLFLF</sequence>
<keyword evidence="5" id="KW-1185">Reference proteome</keyword>
<evidence type="ECO:0000313" key="6">
    <source>
        <dbReference type="WBParaSite" id="HPBE_0001629801-mRNA-1"/>
    </source>
</evidence>
<reference evidence="4 5" key="1">
    <citation type="submission" date="2018-11" db="EMBL/GenBank/DDBJ databases">
        <authorList>
            <consortium name="Pathogen Informatics"/>
        </authorList>
    </citation>
    <scope>NUCLEOTIDE SEQUENCE [LARGE SCALE GENOMIC DNA]</scope>
</reference>
<protein>
    <submittedName>
        <fullName evidence="6">SNF2_N domain-containing protein</fullName>
    </submittedName>
</protein>
<name>A0A3P8A264_HELPZ</name>